<evidence type="ECO:0000313" key="2">
    <source>
        <dbReference type="EMBL" id="CAD5224873.1"/>
    </source>
</evidence>
<dbReference type="OrthoDB" id="5820655at2759"/>
<evidence type="ECO:0000313" key="3">
    <source>
        <dbReference type="Proteomes" id="UP000614601"/>
    </source>
</evidence>
<dbReference type="Proteomes" id="UP000783686">
    <property type="component" value="Unassembled WGS sequence"/>
</dbReference>
<evidence type="ECO:0000259" key="1">
    <source>
        <dbReference type="Pfam" id="PF24628"/>
    </source>
</evidence>
<dbReference type="AlphaFoldDB" id="A0A811L966"/>
<sequence length="292" mass="33157">MSRQGDGNRDRRMLATLRANLGIRDGPQARQAKPAPTRRSKYTSIEEALATLDEALQQPSTSLYDFELFLRQNNKDFDEETCERIAEKVKEYCMKSEEYRFIIKVASDNINCLDLVTAIAKEFLVLANEYLTDEDSDKQQVPELMGNVVAWKWPPGKAKAIESVNPILYVGINVVTSWANVIDSYVKKHSTEKKSDDDESKSDDEEDDEGFPKEIVELSIAALCTVCNVAQRNFWLNFMEEFDKIFVTVKAVLISNVELSQSCKEGLLNLYMNLFKWSAAGQPKLTSTHTQT</sequence>
<dbReference type="Proteomes" id="UP000614601">
    <property type="component" value="Unassembled WGS sequence"/>
</dbReference>
<dbReference type="EMBL" id="CAJFCW020000005">
    <property type="protein sequence ID" value="CAG9120282.1"/>
    <property type="molecule type" value="Genomic_DNA"/>
</dbReference>
<reference evidence="2" key="1">
    <citation type="submission" date="2020-09" db="EMBL/GenBank/DDBJ databases">
        <authorList>
            <person name="Kikuchi T."/>
        </authorList>
    </citation>
    <scope>NUCLEOTIDE SEQUENCE</scope>
    <source>
        <strain evidence="2">SH1</strain>
    </source>
</reference>
<dbReference type="Pfam" id="PF24628">
    <property type="entry name" value="DUF7627"/>
    <property type="match status" value="1"/>
</dbReference>
<accession>A0A811L966</accession>
<gene>
    <name evidence="2" type="ORF">BOKJ2_LOCUS11296</name>
</gene>
<dbReference type="InterPro" id="IPR056044">
    <property type="entry name" value="DUF7627"/>
</dbReference>
<protein>
    <recommendedName>
        <fullName evidence="1">DUF7627 domain-containing protein</fullName>
    </recommendedName>
</protein>
<feature type="domain" description="DUF7627" evidence="1">
    <location>
        <begin position="48"/>
        <end position="284"/>
    </location>
</feature>
<name>A0A811L966_9BILA</name>
<comment type="caution">
    <text evidence="2">The sequence shown here is derived from an EMBL/GenBank/DDBJ whole genome shotgun (WGS) entry which is preliminary data.</text>
</comment>
<organism evidence="2 3">
    <name type="scientific">Bursaphelenchus okinawaensis</name>
    <dbReference type="NCBI Taxonomy" id="465554"/>
    <lineage>
        <taxon>Eukaryota</taxon>
        <taxon>Metazoa</taxon>
        <taxon>Ecdysozoa</taxon>
        <taxon>Nematoda</taxon>
        <taxon>Chromadorea</taxon>
        <taxon>Rhabditida</taxon>
        <taxon>Tylenchina</taxon>
        <taxon>Tylenchomorpha</taxon>
        <taxon>Aphelenchoidea</taxon>
        <taxon>Aphelenchoididae</taxon>
        <taxon>Bursaphelenchus</taxon>
    </lineage>
</organism>
<proteinExistence type="predicted"/>
<dbReference type="EMBL" id="CAJFDH010000005">
    <property type="protein sequence ID" value="CAD5224873.1"/>
    <property type="molecule type" value="Genomic_DNA"/>
</dbReference>
<keyword evidence="3" id="KW-1185">Reference proteome</keyword>